<evidence type="ECO:0000313" key="2">
    <source>
        <dbReference type="Proteomes" id="UP001160148"/>
    </source>
</evidence>
<dbReference type="AlphaFoldDB" id="A0AAV0VGE4"/>
<evidence type="ECO:0000313" key="1">
    <source>
        <dbReference type="EMBL" id="CAI6342645.1"/>
    </source>
</evidence>
<proteinExistence type="predicted"/>
<reference evidence="1 2" key="1">
    <citation type="submission" date="2023-01" db="EMBL/GenBank/DDBJ databases">
        <authorList>
            <person name="Whitehead M."/>
        </authorList>
    </citation>
    <scope>NUCLEOTIDE SEQUENCE [LARGE SCALE GENOMIC DNA]</scope>
</reference>
<comment type="caution">
    <text evidence="1">The sequence shown here is derived from an EMBL/GenBank/DDBJ whole genome shotgun (WGS) entry which is preliminary data.</text>
</comment>
<dbReference type="EMBL" id="CARXXK010000001">
    <property type="protein sequence ID" value="CAI6342645.1"/>
    <property type="molecule type" value="Genomic_DNA"/>
</dbReference>
<sequence length="102" mass="12318">MLPTSAVQLHILLENPVLRHYFLKKKKRQAVHNMNKCRSKFGEFHHVYKNLREHPDRFFKFLRMSIATFDFLVNRIKGRISKKKTNFKEPISATERTYVTLR</sequence>
<protein>
    <submittedName>
        <fullName evidence="1">Uncharacterized protein</fullName>
    </submittedName>
</protein>
<accession>A0AAV0VGE4</accession>
<gene>
    <name evidence="1" type="ORF">MEUPH1_LOCUS14</name>
</gene>
<keyword evidence="2" id="KW-1185">Reference proteome</keyword>
<dbReference type="Proteomes" id="UP001160148">
    <property type="component" value="Unassembled WGS sequence"/>
</dbReference>
<organism evidence="1 2">
    <name type="scientific">Macrosiphum euphorbiae</name>
    <name type="common">potato aphid</name>
    <dbReference type="NCBI Taxonomy" id="13131"/>
    <lineage>
        <taxon>Eukaryota</taxon>
        <taxon>Metazoa</taxon>
        <taxon>Ecdysozoa</taxon>
        <taxon>Arthropoda</taxon>
        <taxon>Hexapoda</taxon>
        <taxon>Insecta</taxon>
        <taxon>Pterygota</taxon>
        <taxon>Neoptera</taxon>
        <taxon>Paraneoptera</taxon>
        <taxon>Hemiptera</taxon>
        <taxon>Sternorrhyncha</taxon>
        <taxon>Aphidomorpha</taxon>
        <taxon>Aphidoidea</taxon>
        <taxon>Aphididae</taxon>
        <taxon>Macrosiphini</taxon>
        <taxon>Macrosiphum</taxon>
    </lineage>
</organism>
<name>A0AAV0VGE4_9HEMI</name>